<dbReference type="GO" id="GO:0005524">
    <property type="term" value="F:ATP binding"/>
    <property type="evidence" value="ECO:0007669"/>
    <property type="project" value="UniProtKB-KW"/>
</dbReference>
<comment type="cofactor">
    <cofactor evidence="5">
        <name>Mg(2+)</name>
        <dbReference type="ChEBI" id="CHEBI:18420"/>
    </cofactor>
</comment>
<comment type="caution">
    <text evidence="6">The sequence shown here is derived from an EMBL/GenBank/DDBJ whole genome shotgun (WGS) entry which is preliminary data.</text>
</comment>
<dbReference type="PANTHER" id="PTHR23407:SF1">
    <property type="entry name" value="5-FORMYLTETRAHYDROFOLATE CYCLO-LIGASE"/>
    <property type="match status" value="1"/>
</dbReference>
<dbReference type="PANTHER" id="PTHR23407">
    <property type="entry name" value="ATPASE INHIBITOR/5-FORMYLTETRAHYDROFOLATE CYCLO-LIGASE"/>
    <property type="match status" value="1"/>
</dbReference>
<protein>
    <recommendedName>
        <fullName evidence="5">5-formyltetrahydrofolate cyclo-ligase</fullName>
        <ecNumber evidence="5">6.3.3.2</ecNumber>
    </recommendedName>
</protein>
<keyword evidence="5" id="KW-0460">Magnesium</keyword>
<gene>
    <name evidence="6" type="ORF">CF651_10050</name>
</gene>
<feature type="binding site" evidence="4">
    <location>
        <position position="66"/>
    </location>
    <ligand>
        <name>substrate</name>
    </ligand>
</feature>
<dbReference type="NCBIfam" id="TIGR02727">
    <property type="entry name" value="MTHFS_bact"/>
    <property type="match status" value="1"/>
</dbReference>
<name>A0A229USY3_9BACL</name>
<evidence type="ECO:0000313" key="6">
    <source>
        <dbReference type="EMBL" id="OXM86504.1"/>
    </source>
</evidence>
<dbReference type="InterPro" id="IPR024185">
    <property type="entry name" value="FTHF_cligase-like_sf"/>
</dbReference>
<accession>A0A229USY3</accession>
<evidence type="ECO:0000256" key="5">
    <source>
        <dbReference type="RuleBase" id="RU361279"/>
    </source>
</evidence>
<dbReference type="RefSeq" id="WP_094014720.1">
    <property type="nucleotide sequence ID" value="NZ_NMQW01000014.1"/>
</dbReference>
<evidence type="ECO:0000256" key="2">
    <source>
        <dbReference type="ARBA" id="ARBA00022741"/>
    </source>
</evidence>
<comment type="catalytic activity">
    <reaction evidence="5">
        <text>(6S)-5-formyl-5,6,7,8-tetrahydrofolate + ATP = (6R)-5,10-methenyltetrahydrofolate + ADP + phosphate</text>
        <dbReference type="Rhea" id="RHEA:10488"/>
        <dbReference type="ChEBI" id="CHEBI:30616"/>
        <dbReference type="ChEBI" id="CHEBI:43474"/>
        <dbReference type="ChEBI" id="CHEBI:57455"/>
        <dbReference type="ChEBI" id="CHEBI:57457"/>
        <dbReference type="ChEBI" id="CHEBI:456216"/>
        <dbReference type="EC" id="6.3.3.2"/>
    </reaction>
</comment>
<dbReference type="InterPro" id="IPR037171">
    <property type="entry name" value="NagB/RpiA_transferase-like"/>
</dbReference>
<keyword evidence="3 4" id="KW-0067">ATP-binding</keyword>
<dbReference type="Gene3D" id="3.40.50.10420">
    <property type="entry name" value="NagB/RpiA/CoA transferase-like"/>
    <property type="match status" value="1"/>
</dbReference>
<comment type="similarity">
    <text evidence="1 5">Belongs to the 5-formyltetrahydrofolate cyclo-ligase family.</text>
</comment>
<sequence length="209" mass="24274">MNIKEWKIELRRQAESERNALSPAERAQKSKAINEALIRRIDDIFRTHGKKNHPPTLFTYMPIKSEVDVKPVMEACWNKRYRIVVSKVQPEDKLLKLYEIRTYDDLEKGTWGILEPKADAPQLLDIKQIDAVLVPGLAFDRNLGRLGYGGGYYDRFIQQYVRAGWTKPYILAGAYDIQMIEEVPMGLFDFRLDELITEERTIRAAKSRG</sequence>
<keyword evidence="6" id="KW-0436">Ligase</keyword>
<dbReference type="SUPFAM" id="SSF100950">
    <property type="entry name" value="NagB/RpiA/CoA transferase-like"/>
    <property type="match status" value="1"/>
</dbReference>
<feature type="binding site" evidence="4">
    <location>
        <begin position="145"/>
        <end position="153"/>
    </location>
    <ligand>
        <name>ATP</name>
        <dbReference type="ChEBI" id="CHEBI:30616"/>
    </ligand>
</feature>
<dbReference type="PIRSF" id="PIRSF006806">
    <property type="entry name" value="FTHF_cligase"/>
    <property type="match status" value="1"/>
</dbReference>
<dbReference type="InterPro" id="IPR002698">
    <property type="entry name" value="FTHF_cligase"/>
</dbReference>
<proteinExistence type="inferred from homology"/>
<reference evidence="6 7" key="1">
    <citation type="submission" date="2017-07" db="EMBL/GenBank/DDBJ databases">
        <title>Genome sequencing and assembly of Paenibacillus rigui.</title>
        <authorList>
            <person name="Mayilraj S."/>
        </authorList>
    </citation>
    <scope>NUCLEOTIDE SEQUENCE [LARGE SCALE GENOMIC DNA]</scope>
    <source>
        <strain evidence="6 7">JCM 16352</strain>
    </source>
</reference>
<dbReference type="EMBL" id="NMQW01000014">
    <property type="protein sequence ID" value="OXM86504.1"/>
    <property type="molecule type" value="Genomic_DNA"/>
</dbReference>
<keyword evidence="5" id="KW-0479">Metal-binding</keyword>
<dbReference type="OrthoDB" id="9801938at2"/>
<evidence type="ECO:0000313" key="7">
    <source>
        <dbReference type="Proteomes" id="UP000215509"/>
    </source>
</evidence>
<evidence type="ECO:0000256" key="1">
    <source>
        <dbReference type="ARBA" id="ARBA00010638"/>
    </source>
</evidence>
<keyword evidence="7" id="KW-1185">Reference proteome</keyword>
<organism evidence="6 7">
    <name type="scientific">Paenibacillus rigui</name>
    <dbReference type="NCBI Taxonomy" id="554312"/>
    <lineage>
        <taxon>Bacteria</taxon>
        <taxon>Bacillati</taxon>
        <taxon>Bacillota</taxon>
        <taxon>Bacilli</taxon>
        <taxon>Bacillales</taxon>
        <taxon>Paenibacillaceae</taxon>
        <taxon>Paenibacillus</taxon>
    </lineage>
</organism>
<keyword evidence="2 4" id="KW-0547">Nucleotide-binding</keyword>
<feature type="binding site" evidence="4">
    <location>
        <position position="61"/>
    </location>
    <ligand>
        <name>substrate</name>
    </ligand>
</feature>
<dbReference type="AlphaFoldDB" id="A0A229USY3"/>
<dbReference type="EC" id="6.3.3.2" evidence="5"/>
<dbReference type="GO" id="GO:0046872">
    <property type="term" value="F:metal ion binding"/>
    <property type="evidence" value="ECO:0007669"/>
    <property type="project" value="UniProtKB-KW"/>
</dbReference>
<dbReference type="GO" id="GO:0009396">
    <property type="term" value="P:folic acid-containing compound biosynthetic process"/>
    <property type="evidence" value="ECO:0007669"/>
    <property type="project" value="TreeGrafter"/>
</dbReference>
<dbReference type="GO" id="GO:0030272">
    <property type="term" value="F:5-formyltetrahydrofolate cyclo-ligase activity"/>
    <property type="evidence" value="ECO:0007669"/>
    <property type="project" value="UniProtKB-EC"/>
</dbReference>
<feature type="binding site" evidence="4">
    <location>
        <begin position="7"/>
        <end position="11"/>
    </location>
    <ligand>
        <name>ATP</name>
        <dbReference type="ChEBI" id="CHEBI:30616"/>
    </ligand>
</feature>
<evidence type="ECO:0000256" key="4">
    <source>
        <dbReference type="PIRSR" id="PIRSR006806-1"/>
    </source>
</evidence>
<dbReference type="Pfam" id="PF01812">
    <property type="entry name" value="5-FTHF_cyc-lig"/>
    <property type="match status" value="1"/>
</dbReference>
<evidence type="ECO:0000256" key="3">
    <source>
        <dbReference type="ARBA" id="ARBA00022840"/>
    </source>
</evidence>
<dbReference type="GO" id="GO:0035999">
    <property type="term" value="P:tetrahydrofolate interconversion"/>
    <property type="evidence" value="ECO:0007669"/>
    <property type="project" value="TreeGrafter"/>
</dbReference>
<dbReference type="Proteomes" id="UP000215509">
    <property type="component" value="Unassembled WGS sequence"/>
</dbReference>